<protein>
    <submittedName>
        <fullName evidence="1">Uncharacterized protein</fullName>
    </submittedName>
</protein>
<dbReference type="STRING" id="888060.HMPREF9081_2185"/>
<dbReference type="AlphaFoldDB" id="F5RPJ9"/>
<evidence type="ECO:0000313" key="2">
    <source>
        <dbReference type="Proteomes" id="UP000004067"/>
    </source>
</evidence>
<gene>
    <name evidence="1" type="ORF">HMPREF9081_2185</name>
</gene>
<comment type="caution">
    <text evidence="1">The sequence shown here is derived from an EMBL/GenBank/DDBJ whole genome shotgun (WGS) entry which is preliminary data.</text>
</comment>
<name>F5RPJ9_9FIRM</name>
<proteinExistence type="predicted"/>
<accession>F5RPJ9</accession>
<dbReference type="Proteomes" id="UP000004067">
    <property type="component" value="Unassembled WGS sequence"/>
</dbReference>
<keyword evidence="2" id="KW-1185">Reference proteome</keyword>
<dbReference type="HOGENOM" id="CLU_3115969_0_0_9"/>
<sequence length="50" mass="5866">MTHDLLPARVAGFSYRPHIRLLYNKKGHRRSRVLPLLCSLSLLHEKSRLD</sequence>
<organism evidence="1 2">
    <name type="scientific">Centipeda periodontii DSM 2778</name>
    <dbReference type="NCBI Taxonomy" id="888060"/>
    <lineage>
        <taxon>Bacteria</taxon>
        <taxon>Bacillati</taxon>
        <taxon>Bacillota</taxon>
        <taxon>Negativicutes</taxon>
        <taxon>Selenomonadales</taxon>
        <taxon>Selenomonadaceae</taxon>
        <taxon>Centipeda</taxon>
    </lineage>
</organism>
<reference evidence="1 2" key="1">
    <citation type="submission" date="2011-04" db="EMBL/GenBank/DDBJ databases">
        <authorList>
            <person name="Muzny D."/>
            <person name="Qin X."/>
            <person name="Deng J."/>
            <person name="Jiang H."/>
            <person name="Liu Y."/>
            <person name="Qu J."/>
            <person name="Song X.-Z."/>
            <person name="Zhang L."/>
            <person name="Thornton R."/>
            <person name="Coyle M."/>
            <person name="Francisco L."/>
            <person name="Jackson L."/>
            <person name="Javaid M."/>
            <person name="Korchina V."/>
            <person name="Kovar C."/>
            <person name="Mata R."/>
            <person name="Mathew T."/>
            <person name="Ngo R."/>
            <person name="Nguyen L."/>
            <person name="Nguyen N."/>
            <person name="Okwuonu G."/>
            <person name="Ongeri F."/>
            <person name="Pham C."/>
            <person name="Simmons D."/>
            <person name="Wilczek-Boney K."/>
            <person name="Hale W."/>
            <person name="Jakkamsetti A."/>
            <person name="Pham P."/>
            <person name="Ruth R."/>
            <person name="San Lucas F."/>
            <person name="Warren J."/>
            <person name="Zhang J."/>
            <person name="Zhao Z."/>
            <person name="Zhou C."/>
            <person name="Zhu D."/>
            <person name="Lee S."/>
            <person name="Bess C."/>
            <person name="Blankenburg K."/>
            <person name="Forbes L."/>
            <person name="Fu Q."/>
            <person name="Gubbala S."/>
            <person name="Hirani K."/>
            <person name="Jayaseelan J.C."/>
            <person name="Lara F."/>
            <person name="Munidasa M."/>
            <person name="Palculict T."/>
            <person name="Patil S."/>
            <person name="Pu L.-L."/>
            <person name="Saada N."/>
            <person name="Tang L."/>
            <person name="Weissenberger G."/>
            <person name="Zhu Y."/>
            <person name="Hemphill L."/>
            <person name="Shang Y."/>
            <person name="Youmans B."/>
            <person name="Ayvaz T."/>
            <person name="Ross M."/>
            <person name="Santibanez J."/>
            <person name="Aqrawi P."/>
            <person name="Gross S."/>
            <person name="Joshi V."/>
            <person name="Fowler G."/>
            <person name="Nazareth L."/>
            <person name="Reid J."/>
            <person name="Worley K."/>
            <person name="Petrosino J."/>
            <person name="Highlander S."/>
            <person name="Gibbs R."/>
        </authorList>
    </citation>
    <scope>NUCLEOTIDE SEQUENCE [LARGE SCALE GENOMIC DNA]</scope>
    <source>
        <strain evidence="1 2">DSM 2778</strain>
    </source>
</reference>
<evidence type="ECO:0000313" key="1">
    <source>
        <dbReference type="EMBL" id="EGK57667.1"/>
    </source>
</evidence>
<dbReference type="EMBL" id="AFHQ01000054">
    <property type="protein sequence ID" value="EGK57667.1"/>
    <property type="molecule type" value="Genomic_DNA"/>
</dbReference>